<proteinExistence type="predicted"/>
<dbReference type="Proteomes" id="UP000218824">
    <property type="component" value="Chromosome"/>
</dbReference>
<evidence type="ECO:0000256" key="1">
    <source>
        <dbReference type="SAM" id="SignalP"/>
    </source>
</evidence>
<dbReference type="KEGG" id="lem:LEN_2484"/>
<gene>
    <name evidence="3" type="ORF">LEN_2484</name>
</gene>
<dbReference type="InterPro" id="IPR053168">
    <property type="entry name" value="Glutamic_endopeptidase"/>
</dbReference>
<feature type="chain" id="PRO_5043818241" description="Neprosin PEP catalytic domain-containing protein" evidence="1">
    <location>
        <begin position="25"/>
        <end position="449"/>
    </location>
</feature>
<keyword evidence="1" id="KW-0732">Signal</keyword>
<accession>A0AAU9AGW4</accession>
<dbReference type="AlphaFoldDB" id="A0AAU9AGW4"/>
<feature type="domain" description="Neprosin PEP catalytic" evidence="2">
    <location>
        <begin position="180"/>
        <end position="449"/>
    </location>
</feature>
<dbReference type="InterPro" id="IPR004314">
    <property type="entry name" value="Neprosin"/>
</dbReference>
<name>A0AAU9AGW4_LYSEN</name>
<dbReference type="PROSITE" id="PS52045">
    <property type="entry name" value="NEPROSIN_PEP_CD"/>
    <property type="match status" value="1"/>
</dbReference>
<dbReference type="EMBL" id="AP014940">
    <property type="protein sequence ID" value="BAV97971.1"/>
    <property type="molecule type" value="Genomic_DNA"/>
</dbReference>
<protein>
    <recommendedName>
        <fullName evidence="2">Neprosin PEP catalytic domain-containing protein</fullName>
    </recommendedName>
</protein>
<evidence type="ECO:0000259" key="2">
    <source>
        <dbReference type="PROSITE" id="PS52045"/>
    </source>
</evidence>
<feature type="signal peptide" evidence="1">
    <location>
        <begin position="1"/>
        <end position="24"/>
    </location>
</feature>
<evidence type="ECO:0000313" key="3">
    <source>
        <dbReference type="EMBL" id="BAV97971.1"/>
    </source>
</evidence>
<dbReference type="PANTHER" id="PTHR31589:SF110">
    <property type="entry name" value="PROTEIN, PUTATIVE (DUF239)-RELATED"/>
    <property type="match status" value="1"/>
</dbReference>
<organism evidence="3 4">
    <name type="scientific">Lysobacter enzymogenes</name>
    <dbReference type="NCBI Taxonomy" id="69"/>
    <lineage>
        <taxon>Bacteria</taxon>
        <taxon>Pseudomonadati</taxon>
        <taxon>Pseudomonadota</taxon>
        <taxon>Gammaproteobacteria</taxon>
        <taxon>Lysobacterales</taxon>
        <taxon>Lysobacteraceae</taxon>
        <taxon>Lysobacter</taxon>
    </lineage>
</organism>
<dbReference type="PANTHER" id="PTHR31589">
    <property type="entry name" value="PROTEIN, PUTATIVE (DUF239)-RELATED-RELATED"/>
    <property type="match status" value="1"/>
</dbReference>
<evidence type="ECO:0000313" key="4">
    <source>
        <dbReference type="Proteomes" id="UP000218824"/>
    </source>
</evidence>
<reference evidence="3 4" key="1">
    <citation type="journal article" date="2017" name="DNA Res.">
        <title>Complete genome sequence and expression profile of the commercial lytic enzyme producer Lysobacter enzymogenes M497-1.</title>
        <authorList>
            <person name="Takami H."/>
            <person name="Toyoda A."/>
            <person name="Uchiyama I."/>
            <person name="Itoh T."/>
            <person name="Takaki Y."/>
            <person name="Arai W."/>
            <person name="Nishi S."/>
            <person name="Kawai M."/>
            <person name="Shinya K."/>
            <person name="Ikeda H."/>
        </authorList>
    </citation>
    <scope>NUCLEOTIDE SEQUENCE [LARGE SCALE GENOMIC DNA]</scope>
    <source>
        <strain evidence="3 4">M497-1</strain>
    </source>
</reference>
<dbReference type="GeneID" id="83064336"/>
<dbReference type="RefSeq" id="WP_096378296.1">
    <property type="nucleotide sequence ID" value="NZ_AP014940.1"/>
</dbReference>
<sequence>MSQSSVPGCLTIALLALSAAPAYSAPPTAQNSAAASARAAPESPLSAVEYEQRKNRIVQFFEQQRAAYRVVATTRTKSGQIIDWIWPQSQVADGAVAAPPDAGDSLPPKGQAYQASSLAAKAPGAPNRTAQTEVQLDASMRGPKGTVPVVRFDVDAYLRQVKNLPLDPRQIVSKAPPAPSPASNNRYYVVWHRFADVYGTSGYINIWDTVGPVYGETSIAQTAVIRGVPMQAIEAGKIEHVAFAPASQPVFFTYFRTNDAASGDWVGGYNALVRGWVQVSPTVAPGMSLVGWSSVVGGPQYDLDLEVRLFNGNWWVKAAGQWAGYYPYCVGGGAAPPCPSGTLFSAAGIRDKADRLDWYGEIYDSSAPASTSTDMGSGAYASAQFGHAAYFRNLTYFWSADNYWWWDSGSLSVTDAACYSGLGPYFHTDPTWRNWFYYGGPGREGAGCL</sequence>
<dbReference type="Pfam" id="PF03080">
    <property type="entry name" value="Neprosin"/>
    <property type="match status" value="1"/>
</dbReference>